<keyword evidence="2" id="KW-0812">Transmembrane</keyword>
<proteinExistence type="predicted"/>
<comment type="caution">
    <text evidence="3">The sequence shown here is derived from an EMBL/GenBank/DDBJ whole genome shotgun (WGS) entry which is preliminary data.</text>
</comment>
<protein>
    <recommendedName>
        <fullName evidence="5">Chromosome segregation protein SMC</fullName>
    </recommendedName>
</protein>
<feature type="transmembrane region" description="Helical" evidence="2">
    <location>
        <begin position="14"/>
        <end position="33"/>
    </location>
</feature>
<evidence type="ECO:0000313" key="4">
    <source>
        <dbReference type="Proteomes" id="UP000326570"/>
    </source>
</evidence>
<feature type="coiled-coil region" evidence="1">
    <location>
        <begin position="45"/>
        <end position="154"/>
    </location>
</feature>
<gene>
    <name evidence="3" type="ORF">F0P94_02495</name>
</gene>
<evidence type="ECO:0000256" key="2">
    <source>
        <dbReference type="SAM" id="Phobius"/>
    </source>
</evidence>
<keyword evidence="2" id="KW-0472">Membrane</keyword>
<dbReference type="Proteomes" id="UP000326570">
    <property type="component" value="Unassembled WGS sequence"/>
</dbReference>
<name>A0A5N1J5K6_9BACT</name>
<keyword evidence="4" id="KW-1185">Reference proteome</keyword>
<dbReference type="RefSeq" id="WP_150902113.1">
    <property type="nucleotide sequence ID" value="NZ_VTWT01000001.1"/>
</dbReference>
<evidence type="ECO:0000313" key="3">
    <source>
        <dbReference type="EMBL" id="KAA9345970.1"/>
    </source>
</evidence>
<dbReference type="EMBL" id="VTWT01000001">
    <property type="protein sequence ID" value="KAA9345970.1"/>
    <property type="molecule type" value="Genomic_DNA"/>
</dbReference>
<keyword evidence="2" id="KW-1133">Transmembrane helix</keyword>
<accession>A0A5N1J5K6</accession>
<evidence type="ECO:0008006" key="5">
    <source>
        <dbReference type="Google" id="ProtNLM"/>
    </source>
</evidence>
<evidence type="ECO:0000256" key="1">
    <source>
        <dbReference type="SAM" id="Coils"/>
    </source>
</evidence>
<dbReference type="AlphaFoldDB" id="A0A5N1J5K6"/>
<sequence length="313" mass="36068">MSDQSTERNSNRKFLVVGLILVLLSINGILFYMQHQTKQKIDQQEETIRLKNTELEDRIKQYETLKADFERQNQELQAMGLSNDSLQAKMVSLEADLKKLRSFRNGSFSIADQKKFKERAANFEIQLKKKDEEIARLKEDNEVLYGENNTLKTRQNQLSDTITTVRRTNQVLSEKVALASRLEAQYIKVTTINQKGKEREDSDEEFRAKRVDKIKVAFRLAKNEVAEKENKEIMMRLIEPDGAALYNLAMGSGTFAVNGQETFYTAKRDILFDNSGQEVSFVYAKGAEYKRGQHIIELYAEGHLIGKTTFTLK</sequence>
<reference evidence="3 4" key="1">
    <citation type="submission" date="2019-09" db="EMBL/GenBank/DDBJ databases">
        <title>Genome sequence of Adhaeribacter sp. M2.</title>
        <authorList>
            <person name="Srinivasan S."/>
        </authorList>
    </citation>
    <scope>NUCLEOTIDE SEQUENCE [LARGE SCALE GENOMIC DNA]</scope>
    <source>
        <strain evidence="3 4">M2</strain>
    </source>
</reference>
<organism evidence="3 4">
    <name type="scientific">Adhaeribacter soli</name>
    <dbReference type="NCBI Taxonomy" id="2607655"/>
    <lineage>
        <taxon>Bacteria</taxon>
        <taxon>Pseudomonadati</taxon>
        <taxon>Bacteroidota</taxon>
        <taxon>Cytophagia</taxon>
        <taxon>Cytophagales</taxon>
        <taxon>Hymenobacteraceae</taxon>
        <taxon>Adhaeribacter</taxon>
    </lineage>
</organism>
<keyword evidence="1" id="KW-0175">Coiled coil</keyword>